<protein>
    <submittedName>
        <fullName evidence="3">Lipoprotein putative</fullName>
    </submittedName>
</protein>
<accession>A0A090S7N8</accession>
<dbReference type="PROSITE" id="PS51257">
    <property type="entry name" value="PROKAR_LIPOPROTEIN"/>
    <property type="match status" value="1"/>
</dbReference>
<dbReference type="Gene3D" id="3.30.160.670">
    <property type="match status" value="1"/>
</dbReference>
<keyword evidence="4" id="KW-1185">Reference proteome</keyword>
<proteinExistence type="predicted"/>
<feature type="signal peptide" evidence="1">
    <location>
        <begin position="1"/>
        <end position="19"/>
    </location>
</feature>
<dbReference type="Pfam" id="PF13590">
    <property type="entry name" value="DUF4136"/>
    <property type="match status" value="1"/>
</dbReference>
<dbReference type="Proteomes" id="UP000029228">
    <property type="component" value="Unassembled WGS sequence"/>
</dbReference>
<dbReference type="OrthoDB" id="329837at2"/>
<feature type="domain" description="DUF4136" evidence="2">
    <location>
        <begin position="22"/>
        <end position="174"/>
    </location>
</feature>
<dbReference type="AlphaFoldDB" id="A0A090S7N8"/>
<dbReference type="EMBL" id="BBMR01000025">
    <property type="protein sequence ID" value="GAL23561.1"/>
    <property type="molecule type" value="Genomic_DNA"/>
</dbReference>
<evidence type="ECO:0000313" key="4">
    <source>
        <dbReference type="Proteomes" id="UP000029228"/>
    </source>
</evidence>
<evidence type="ECO:0000313" key="3">
    <source>
        <dbReference type="EMBL" id="GAL23561.1"/>
    </source>
</evidence>
<organism evidence="3 4">
    <name type="scientific">Vibrio maritimus</name>
    <dbReference type="NCBI Taxonomy" id="990268"/>
    <lineage>
        <taxon>Bacteria</taxon>
        <taxon>Pseudomonadati</taxon>
        <taxon>Pseudomonadota</taxon>
        <taxon>Gammaproteobacteria</taxon>
        <taxon>Vibrionales</taxon>
        <taxon>Vibrionaceae</taxon>
        <taxon>Vibrio</taxon>
    </lineage>
</organism>
<comment type="caution">
    <text evidence="3">The sequence shown here is derived from an EMBL/GenBank/DDBJ whole genome shotgun (WGS) entry which is preliminary data.</text>
</comment>
<keyword evidence="1" id="KW-0732">Signal</keyword>
<evidence type="ECO:0000259" key="2">
    <source>
        <dbReference type="Pfam" id="PF13590"/>
    </source>
</evidence>
<feature type="chain" id="PRO_5001864278" evidence="1">
    <location>
        <begin position="20"/>
        <end position="176"/>
    </location>
</feature>
<sequence>MFKVLISFLTSLLLLSGCASDVATDYNSGVNFAAFNTYQYQENAEVPVSLDGARIKQAVDNELNVRGFSMVEQGADLVVRYDILEGTELRADGPSFGFGIGTGGYNSGYGVGVRTPTRVKEKKFGKLAVELVDPKTNDVVWRSVSQRQLTETMEPADRDVFVQEQVHKMFEEYPAR</sequence>
<reference evidence="3 4" key="2">
    <citation type="submission" date="2014-09" db="EMBL/GenBank/DDBJ databases">
        <authorList>
            <consortium name="NBRP consortium"/>
            <person name="Sawabe T."/>
            <person name="Meirelles P."/>
            <person name="Nakanishi M."/>
            <person name="Sayaka M."/>
            <person name="Hattori M."/>
            <person name="Ohkuma M."/>
        </authorList>
    </citation>
    <scope>NUCLEOTIDE SEQUENCE [LARGE SCALE GENOMIC DNA]</scope>
    <source>
        <strain evidence="4">JCM19235</strain>
    </source>
</reference>
<dbReference type="InterPro" id="IPR025411">
    <property type="entry name" value="DUF4136"/>
</dbReference>
<dbReference type="STRING" id="990268.JCM19235_3883"/>
<keyword evidence="3" id="KW-0449">Lipoprotein</keyword>
<name>A0A090S7N8_9VIBR</name>
<evidence type="ECO:0000256" key="1">
    <source>
        <dbReference type="SAM" id="SignalP"/>
    </source>
</evidence>
<gene>
    <name evidence="3" type="ORF">JCM19235_3883</name>
</gene>
<reference evidence="3 4" key="1">
    <citation type="submission" date="2014-09" db="EMBL/GenBank/DDBJ databases">
        <title>Vibrio maritimus JCM 19235. (C45) whole genome shotgun sequence.</title>
        <authorList>
            <person name="Sawabe T."/>
            <person name="Meirelles P."/>
            <person name="Nakanishi M."/>
            <person name="Sayaka M."/>
            <person name="Hattori M."/>
            <person name="Ohkuma M."/>
        </authorList>
    </citation>
    <scope>NUCLEOTIDE SEQUENCE [LARGE SCALE GENOMIC DNA]</scope>
    <source>
        <strain evidence="4">JCM19235</strain>
    </source>
</reference>